<accession>A0ACC2LAA3</accession>
<gene>
    <name evidence="1" type="ORF">MRB53_023556</name>
</gene>
<keyword evidence="2" id="KW-1185">Reference proteome</keyword>
<evidence type="ECO:0000313" key="1">
    <source>
        <dbReference type="EMBL" id="KAJ8630233.1"/>
    </source>
</evidence>
<proteinExistence type="predicted"/>
<sequence>MTVSVGAGMAYCLCQHNSRKTAKLQRAPGLAVPHAPAPDQRGEILPVPEPAAQEPVPLLFEIQAAVVNQEDIWRELEQQEEAAPAHPLPALKQESAASYSCCDRAGPSAPVDEHLWAAADTPPLASEHAEAEDPQTLLATKLWLKYDRNPERLLKDASDILKFNRTILTRVRQILQDERVNAHFEDA</sequence>
<dbReference type="EMBL" id="CM056815">
    <property type="protein sequence ID" value="KAJ8630233.1"/>
    <property type="molecule type" value="Genomic_DNA"/>
</dbReference>
<evidence type="ECO:0000313" key="2">
    <source>
        <dbReference type="Proteomes" id="UP001234297"/>
    </source>
</evidence>
<reference evidence="1 2" key="1">
    <citation type="journal article" date="2022" name="Hortic Res">
        <title>A haplotype resolved chromosomal level avocado genome allows analysis of novel avocado genes.</title>
        <authorList>
            <person name="Nath O."/>
            <person name="Fletcher S.J."/>
            <person name="Hayward A."/>
            <person name="Shaw L.M."/>
            <person name="Masouleh A.K."/>
            <person name="Furtado A."/>
            <person name="Henry R.J."/>
            <person name="Mitter N."/>
        </authorList>
    </citation>
    <scope>NUCLEOTIDE SEQUENCE [LARGE SCALE GENOMIC DNA]</scope>
    <source>
        <strain evidence="2">cv. Hass</strain>
    </source>
</reference>
<name>A0ACC2LAA3_PERAE</name>
<protein>
    <submittedName>
        <fullName evidence="1">Uncharacterized protein</fullName>
    </submittedName>
</protein>
<dbReference type="Proteomes" id="UP001234297">
    <property type="component" value="Chromosome 7"/>
</dbReference>
<comment type="caution">
    <text evidence="1">The sequence shown here is derived from an EMBL/GenBank/DDBJ whole genome shotgun (WGS) entry which is preliminary data.</text>
</comment>
<organism evidence="1 2">
    <name type="scientific">Persea americana</name>
    <name type="common">Avocado</name>
    <dbReference type="NCBI Taxonomy" id="3435"/>
    <lineage>
        <taxon>Eukaryota</taxon>
        <taxon>Viridiplantae</taxon>
        <taxon>Streptophyta</taxon>
        <taxon>Embryophyta</taxon>
        <taxon>Tracheophyta</taxon>
        <taxon>Spermatophyta</taxon>
        <taxon>Magnoliopsida</taxon>
        <taxon>Magnoliidae</taxon>
        <taxon>Laurales</taxon>
        <taxon>Lauraceae</taxon>
        <taxon>Persea</taxon>
    </lineage>
</organism>